<evidence type="ECO:0000313" key="2">
    <source>
        <dbReference type="Proteomes" id="UP000095746"/>
    </source>
</evidence>
<proteinExistence type="predicted"/>
<gene>
    <name evidence="1" type="ORF">ERS852411_03174</name>
</gene>
<protein>
    <submittedName>
        <fullName evidence="1">Uncharacterized protein</fullName>
    </submittedName>
</protein>
<dbReference type="Proteomes" id="UP000095746">
    <property type="component" value="Unassembled WGS sequence"/>
</dbReference>
<dbReference type="EMBL" id="CYZT01000367">
    <property type="protein sequence ID" value="CUP46490.1"/>
    <property type="molecule type" value="Genomic_DNA"/>
</dbReference>
<reference evidence="1 2" key="1">
    <citation type="submission" date="2015-09" db="EMBL/GenBank/DDBJ databases">
        <authorList>
            <consortium name="Pathogen Informatics"/>
        </authorList>
    </citation>
    <scope>NUCLEOTIDE SEQUENCE [LARGE SCALE GENOMIC DNA]</scope>
    <source>
        <strain evidence="1 2">2789STDY5608854</strain>
    </source>
</reference>
<sequence length="64" mass="7186">MNRIMAIATIRGRPTTPKAILYHSTVPHRALGTDSGFCVMRRATDCHRDIKPREAMKEGTFSLT</sequence>
<name>A0A174NIY5_FLAPL</name>
<dbReference type="AlphaFoldDB" id="A0A174NIY5"/>
<organism evidence="1 2">
    <name type="scientific">Flavonifractor plautii</name>
    <name type="common">Fusobacterium plautii</name>
    <dbReference type="NCBI Taxonomy" id="292800"/>
    <lineage>
        <taxon>Bacteria</taxon>
        <taxon>Bacillati</taxon>
        <taxon>Bacillota</taxon>
        <taxon>Clostridia</taxon>
        <taxon>Eubacteriales</taxon>
        <taxon>Oscillospiraceae</taxon>
        <taxon>Flavonifractor</taxon>
    </lineage>
</organism>
<evidence type="ECO:0000313" key="1">
    <source>
        <dbReference type="EMBL" id="CUP46490.1"/>
    </source>
</evidence>
<accession>A0A174NIY5</accession>